<dbReference type="Gene3D" id="2.170.130.10">
    <property type="entry name" value="TonB-dependent receptor, plug domain"/>
    <property type="match status" value="1"/>
</dbReference>
<evidence type="ECO:0000256" key="7">
    <source>
        <dbReference type="PROSITE-ProRule" id="PRU01360"/>
    </source>
</evidence>
<protein>
    <submittedName>
        <fullName evidence="9">SusC/RagA family TonB-linked outer membrane protein</fullName>
    </submittedName>
</protein>
<dbReference type="RefSeq" id="WP_191141249.1">
    <property type="nucleotide sequence ID" value="NZ_CP061813.1"/>
</dbReference>
<proteinExistence type="inferred from homology"/>
<evidence type="ECO:0000313" key="9">
    <source>
        <dbReference type="EMBL" id="QOD61962.1"/>
    </source>
</evidence>
<evidence type="ECO:0000313" key="10">
    <source>
        <dbReference type="Proteomes" id="UP000516764"/>
    </source>
</evidence>
<keyword evidence="3 7" id="KW-1134">Transmembrane beta strand</keyword>
<name>A0A7L8AIY9_9FLAO</name>
<evidence type="ECO:0000259" key="8">
    <source>
        <dbReference type="Pfam" id="PF07715"/>
    </source>
</evidence>
<accession>A0A7L8AIY9</accession>
<keyword evidence="5 7" id="KW-0472">Membrane</keyword>
<dbReference type="NCBIfam" id="TIGR04057">
    <property type="entry name" value="SusC_RagA_signa"/>
    <property type="match status" value="1"/>
</dbReference>
<feature type="domain" description="TonB-dependent receptor plug" evidence="8">
    <location>
        <begin position="95"/>
        <end position="217"/>
    </location>
</feature>
<keyword evidence="4 7" id="KW-0812">Transmembrane</keyword>
<evidence type="ECO:0000256" key="2">
    <source>
        <dbReference type="ARBA" id="ARBA00022448"/>
    </source>
</evidence>
<evidence type="ECO:0000256" key="6">
    <source>
        <dbReference type="ARBA" id="ARBA00023237"/>
    </source>
</evidence>
<sequence length="892" mass="97886">MAQTTIKGKVIDDTKFPLPGASIIVKGTNTGQSTDFDGLFTINIDKTPATLIISYLGYTTQEVIITNQRNITVELKPDSQQLEEIVVIGYGSSTKSDVTAAITTVKLDTDKKGGIATVESVLKGTSGLNVLSNGEPGSAVSINIRGISSLSGSNQPLYVIDGIVMDSSEEFLTDPTNFQTNSKSGVGGVAPEDIESIQVLKDASATAIYGSLGANGVILITTRSGKKGAPKFKFSTSTTVGKAVLPYNVLSTEKFVSFMAEKYKEDPNSIAGPEYQYPVGRSPFEIRPDGLYNFISRNDDDNDGNLDLIGVYEARDWPSLFRTSFSSNNRLNVSGGSDKTKYYASVGYLQSEGIISNIYLNKFDFNVNLNHRINSKLEIGAKLSFTNSENSITGGSGANANETNSVYRHLYNEFPLEIRESIAPLQDEGFRISPRGWFNDYDNISEENRFIGNLSLKYRISNSFTYDLKIGGDKRKANLDVWQGIGTNSGSNRDGRYAFSELDRLTYNIDQTLLFRPKTKGNHRYSLLAGVVYTNTDSEKSYTRASNYSVAGQLNRGRDFFGASIIEDTVFNYGPEKLLSFLGRGTYAFKNRYKVSGSLRYDGSSKFVGKNRFGLFPAISFAWEMHKEPFLVDNKLNINELKFRFGYGETGNQRVGNNLTAVNYRISPEGYASNGILLQAFEKTNIASTDLTWETQKQFNLGLDFKMFDSRLNVTVDAYDKTSDDLLNTLSIGGSSGDDSIVINQGSIKNKGVEFSVNGDIVKNENFNWNLYGTYSFNTVKIENLGLEEGQFGSEGSFVGYFGRPIQVTSTNTVPTNVYLEGQAPGLLFGFATDGILTAADIAAGSPTINGDAAQEGFYKIIDKNNDGNITNEDKVIMVTQIQILHFLSEQI</sequence>
<evidence type="ECO:0000256" key="5">
    <source>
        <dbReference type="ARBA" id="ARBA00023136"/>
    </source>
</evidence>
<dbReference type="InterPro" id="IPR037066">
    <property type="entry name" value="Plug_dom_sf"/>
</dbReference>
<dbReference type="EMBL" id="CP061813">
    <property type="protein sequence ID" value="QOD61962.1"/>
    <property type="molecule type" value="Genomic_DNA"/>
</dbReference>
<keyword evidence="10" id="KW-1185">Reference proteome</keyword>
<comment type="similarity">
    <text evidence="7">Belongs to the TonB-dependent receptor family.</text>
</comment>
<dbReference type="InterPro" id="IPR023996">
    <property type="entry name" value="TonB-dep_OMP_SusC/RagA"/>
</dbReference>
<evidence type="ECO:0000256" key="4">
    <source>
        <dbReference type="ARBA" id="ARBA00022692"/>
    </source>
</evidence>
<dbReference type="NCBIfam" id="TIGR04056">
    <property type="entry name" value="OMP_RagA_SusC"/>
    <property type="match status" value="1"/>
</dbReference>
<dbReference type="InterPro" id="IPR008969">
    <property type="entry name" value="CarboxyPept-like_regulatory"/>
</dbReference>
<dbReference type="PROSITE" id="PS52016">
    <property type="entry name" value="TONB_DEPENDENT_REC_3"/>
    <property type="match status" value="1"/>
</dbReference>
<dbReference type="SUPFAM" id="SSF56935">
    <property type="entry name" value="Porins"/>
    <property type="match status" value="1"/>
</dbReference>
<keyword evidence="6 7" id="KW-0998">Cell outer membrane</keyword>
<dbReference type="GO" id="GO:0009279">
    <property type="term" value="C:cell outer membrane"/>
    <property type="evidence" value="ECO:0007669"/>
    <property type="project" value="UniProtKB-SubCell"/>
</dbReference>
<dbReference type="InterPro" id="IPR039426">
    <property type="entry name" value="TonB-dep_rcpt-like"/>
</dbReference>
<gene>
    <name evidence="9" type="ORF">H9I45_05835</name>
</gene>
<dbReference type="InterPro" id="IPR036942">
    <property type="entry name" value="Beta-barrel_TonB_sf"/>
</dbReference>
<dbReference type="InterPro" id="IPR012910">
    <property type="entry name" value="Plug_dom"/>
</dbReference>
<dbReference type="Proteomes" id="UP000516764">
    <property type="component" value="Chromosome"/>
</dbReference>
<dbReference type="Pfam" id="PF13715">
    <property type="entry name" value="CarbopepD_reg_2"/>
    <property type="match status" value="1"/>
</dbReference>
<evidence type="ECO:0000256" key="3">
    <source>
        <dbReference type="ARBA" id="ARBA00022452"/>
    </source>
</evidence>
<dbReference type="Pfam" id="PF07715">
    <property type="entry name" value="Plug"/>
    <property type="match status" value="1"/>
</dbReference>
<keyword evidence="2 7" id="KW-0813">Transport</keyword>
<reference evidence="9 10" key="1">
    <citation type="journal article" date="2016" name="Int. J. Syst. Evol. Microbiol.">
        <title>Polaribacter haliotis sp. nov., isolated from the gut of abalone Haliotis discus hannai.</title>
        <authorList>
            <person name="Kim Y.O."/>
            <person name="Park I.S."/>
            <person name="Park S."/>
            <person name="Nam B.H."/>
            <person name="Park J.M."/>
            <person name="Kim D.G."/>
            <person name="Yoon J.H."/>
        </authorList>
    </citation>
    <scope>NUCLEOTIDE SEQUENCE [LARGE SCALE GENOMIC DNA]</scope>
    <source>
        <strain evidence="9 10">KCTC 52418</strain>
    </source>
</reference>
<dbReference type="Gene3D" id="2.40.170.20">
    <property type="entry name" value="TonB-dependent receptor, beta-barrel domain"/>
    <property type="match status" value="1"/>
</dbReference>
<evidence type="ECO:0000256" key="1">
    <source>
        <dbReference type="ARBA" id="ARBA00004571"/>
    </source>
</evidence>
<organism evidence="9 10">
    <name type="scientific">Polaribacter haliotis</name>
    <dbReference type="NCBI Taxonomy" id="1888915"/>
    <lineage>
        <taxon>Bacteria</taxon>
        <taxon>Pseudomonadati</taxon>
        <taxon>Bacteroidota</taxon>
        <taxon>Flavobacteriia</taxon>
        <taxon>Flavobacteriales</taxon>
        <taxon>Flavobacteriaceae</taxon>
    </lineage>
</organism>
<dbReference type="Gene3D" id="2.60.40.1120">
    <property type="entry name" value="Carboxypeptidase-like, regulatory domain"/>
    <property type="match status" value="1"/>
</dbReference>
<dbReference type="KEGG" id="phal:H9I45_05835"/>
<dbReference type="SUPFAM" id="SSF49464">
    <property type="entry name" value="Carboxypeptidase regulatory domain-like"/>
    <property type="match status" value="1"/>
</dbReference>
<dbReference type="AlphaFoldDB" id="A0A7L8AIY9"/>
<dbReference type="InterPro" id="IPR023997">
    <property type="entry name" value="TonB-dep_OMP_SusC/RagA_CS"/>
</dbReference>
<comment type="subcellular location">
    <subcellularLocation>
        <location evidence="1 7">Cell outer membrane</location>
        <topology evidence="1 7">Multi-pass membrane protein</topology>
    </subcellularLocation>
</comment>